<keyword evidence="2" id="KW-1185">Reference proteome</keyword>
<evidence type="ECO:0008006" key="3">
    <source>
        <dbReference type="Google" id="ProtNLM"/>
    </source>
</evidence>
<evidence type="ECO:0000313" key="2">
    <source>
        <dbReference type="Proteomes" id="UP000727654"/>
    </source>
</evidence>
<dbReference type="EMBL" id="CAJZAI010000012">
    <property type="protein sequence ID" value="CAG9180284.1"/>
    <property type="molecule type" value="Genomic_DNA"/>
</dbReference>
<name>A0ABM8XJB3_9BURK</name>
<gene>
    <name evidence="1" type="ORF">LMG23992_04200</name>
</gene>
<protein>
    <recommendedName>
        <fullName evidence="3">Transcriptional activator FlhC</fullName>
    </recommendedName>
</protein>
<proteinExistence type="predicted"/>
<sequence>MTRLINRDFHERFLHPAWVLDRIMSANLRLSMAMVSTLAVKPEFEPVFGAKKDDLQKLRDDAEHSSTVLCSPFLVFSPTLETPADWACFTDGSTSTLAYDRLAAGTPALSPLDKMLLEQSNRTYVGALYDVLNMSLLAAPMLGISIELAEYLRTLPQHRVELAISSRSVPLFKWRFPNPLFWAEAVGSRFSREVIAHFLMEHCPVRTDKLPHSGAWGGLRIGRPLSEAYAEAFVRFKCRAKSVASLFSMNVTTVRQMYIRINGESSPSGHSPTSSAWYVDSAGRRLQSTFHLWLFRTAIATDASIPEAFISAVDIARHMFGDDSKVSPDRAFHLSRSMATEHELTVRACRTCSTSYLASAGDLAHASLCPSCSGTLSSPNVGKVGRTRPRKPKPQ</sequence>
<accession>A0ABM8XJB3</accession>
<evidence type="ECO:0000313" key="1">
    <source>
        <dbReference type="EMBL" id="CAG9180284.1"/>
    </source>
</evidence>
<organism evidence="1 2">
    <name type="scientific">Cupriavidus laharis</name>
    <dbReference type="NCBI Taxonomy" id="151654"/>
    <lineage>
        <taxon>Bacteria</taxon>
        <taxon>Pseudomonadati</taxon>
        <taxon>Pseudomonadota</taxon>
        <taxon>Betaproteobacteria</taxon>
        <taxon>Burkholderiales</taxon>
        <taxon>Burkholderiaceae</taxon>
        <taxon>Cupriavidus</taxon>
    </lineage>
</organism>
<comment type="caution">
    <text evidence="1">The sequence shown here is derived from an EMBL/GenBank/DDBJ whole genome shotgun (WGS) entry which is preliminary data.</text>
</comment>
<reference evidence="1 2" key="1">
    <citation type="submission" date="2021-08" db="EMBL/GenBank/DDBJ databases">
        <authorList>
            <person name="Peeters C."/>
        </authorList>
    </citation>
    <scope>NUCLEOTIDE SEQUENCE [LARGE SCALE GENOMIC DNA]</scope>
    <source>
        <strain evidence="1 2">LMG 23992</strain>
    </source>
</reference>
<dbReference type="SUPFAM" id="SSF160930">
    <property type="entry name" value="FlhC-like"/>
    <property type="match status" value="1"/>
</dbReference>
<dbReference type="RefSeq" id="WP_224081685.1">
    <property type="nucleotide sequence ID" value="NZ_CAJZAI010000012.1"/>
</dbReference>
<dbReference type="Proteomes" id="UP000727654">
    <property type="component" value="Unassembled WGS sequence"/>
</dbReference>